<dbReference type="GeneID" id="75687349"/>
<dbReference type="Proteomes" id="UP000827455">
    <property type="component" value="Segment"/>
</dbReference>
<sequence length="194" mass="21631">MKCNVTSFVKVERENEMPYFIIKATGVEGDESANVVDEDGCINPFAMMSRRFNFTKTLFPSTDKQVEQLEKLYEVDKEGKVVKGAPIRLMSVSWATGTEFYIRKEGSVTGVYETEEEVTEKVVRNGKTIEVTKTKYIPKVFKSVNLTLFENADGTCAENGGNADALCKRTFERGLESGAYIPCETATDITEVIA</sequence>
<evidence type="ECO:0000313" key="2">
    <source>
        <dbReference type="Proteomes" id="UP000827455"/>
    </source>
</evidence>
<accession>A0AAE7RZB5</accession>
<proteinExistence type="predicted"/>
<reference evidence="1 2" key="1">
    <citation type="submission" date="2021-04" db="EMBL/GenBank/DDBJ databases">
        <authorList>
            <person name="Shkoporov A.N."/>
            <person name="Stockdale S.R."/>
            <person name="Guerin E."/>
            <person name="Ross R.P."/>
            <person name="Hill C."/>
        </authorList>
    </citation>
    <scope>NUCLEOTIDE SEQUENCE [LARGE SCALE GENOMIC DNA]</scope>
    <source>
        <strain evidence="2">cr19_1</strain>
    </source>
</reference>
<organism evidence="1 2">
    <name type="scientific">uncultured phage cr19_1</name>
    <dbReference type="NCBI Taxonomy" id="2986420"/>
    <lineage>
        <taxon>Viruses</taxon>
        <taxon>Duplodnaviria</taxon>
        <taxon>Heunggongvirae</taxon>
        <taxon>Uroviricota</taxon>
        <taxon>Caudoviricetes</taxon>
        <taxon>Crassvirales</taxon>
        <taxon>Suoliviridae</taxon>
        <taxon>Uncouvirinae</taxon>
        <taxon>Birpovirus</taxon>
        <taxon>Birpovirus hominis</taxon>
    </lineage>
</organism>
<dbReference type="EMBL" id="MZ130494">
    <property type="protein sequence ID" value="QWM90914.1"/>
    <property type="molecule type" value="Genomic_DNA"/>
</dbReference>
<evidence type="ECO:0000313" key="1">
    <source>
        <dbReference type="EMBL" id="QWM90914.1"/>
    </source>
</evidence>
<protein>
    <submittedName>
        <fullName evidence="1">Uncharacterized protein</fullName>
    </submittedName>
</protein>
<dbReference type="RefSeq" id="YP_010509854.1">
    <property type="nucleotide sequence ID" value="NC_067212.1"/>
</dbReference>
<name>A0AAE7RZB5_9CAUD</name>
<gene>
    <name evidence="1" type="primary">gp_72948</name>
</gene>
<dbReference type="KEGG" id="vg:75687349"/>
<keyword evidence="2" id="KW-1185">Reference proteome</keyword>